<dbReference type="Gene3D" id="3.50.50.60">
    <property type="entry name" value="FAD/NAD(P)-binding domain"/>
    <property type="match status" value="1"/>
</dbReference>
<keyword evidence="3" id="KW-1185">Reference proteome</keyword>
<dbReference type="Proteomes" id="UP001199816">
    <property type="component" value="Unassembled WGS sequence"/>
</dbReference>
<gene>
    <name evidence="2" type="ORF">LQ567_08815</name>
</gene>
<dbReference type="EMBL" id="JAJNEC010000005">
    <property type="protein sequence ID" value="MCD2422859.1"/>
    <property type="molecule type" value="Genomic_DNA"/>
</dbReference>
<evidence type="ECO:0000313" key="2">
    <source>
        <dbReference type="EMBL" id="MCD2422859.1"/>
    </source>
</evidence>
<sequence>MRLRTLESFWLIKNGLLYSYPSLQENLRSEIIVIGGGITGALISHALLHAGYEVTVLDKRDIAQGSTAATTAMLQYEIDVPLYQLASDIGTENAVRCYQAGIRAIQELAALVSREKIDCGFAEKQSLYFAHDEKSAAILREEYAMRDQYQLGVSWLPAAAIAQRYQLQTAGGILSATAASMDAYRFTHELFHKNRQRGLRVYDQTEIAAIDYQASGVQVELANGCRVRGKKIVFCSGYETVAMIPEKTARLFSTFACVSEAGVQLSPELKELLIWNTEKPYIYMRTTDDNRLLVGGGDSPFNSGAFRERIKERKTKLLMEKLDRFMPDITFVDDFSWAGCFGSTRDGLPYIGQHEKYPNAYFVLGFGGNGITFSIQGMELILKLLRNEADPLLPLYRFGRS</sequence>
<dbReference type="SUPFAM" id="SSF51905">
    <property type="entry name" value="FAD/NAD(P)-binding domain"/>
    <property type="match status" value="1"/>
</dbReference>
<evidence type="ECO:0000259" key="1">
    <source>
        <dbReference type="Pfam" id="PF01266"/>
    </source>
</evidence>
<dbReference type="RefSeq" id="WP_231004135.1">
    <property type="nucleotide sequence ID" value="NZ_JAJNEC010000005.1"/>
</dbReference>
<reference evidence="2 3" key="1">
    <citation type="submission" date="2021-11" db="EMBL/GenBank/DDBJ databases">
        <title>Genomic of Niabella pedocola.</title>
        <authorList>
            <person name="Wu T."/>
        </authorList>
    </citation>
    <scope>NUCLEOTIDE SEQUENCE [LARGE SCALE GENOMIC DNA]</scope>
    <source>
        <strain evidence="2 3">JCM 31011</strain>
    </source>
</reference>
<evidence type="ECO:0000313" key="3">
    <source>
        <dbReference type="Proteomes" id="UP001199816"/>
    </source>
</evidence>
<dbReference type="InterPro" id="IPR036188">
    <property type="entry name" value="FAD/NAD-bd_sf"/>
</dbReference>
<feature type="domain" description="FAD dependent oxidoreductase" evidence="1">
    <location>
        <begin position="31"/>
        <end position="375"/>
    </location>
</feature>
<dbReference type="PANTHER" id="PTHR13847">
    <property type="entry name" value="SARCOSINE DEHYDROGENASE-RELATED"/>
    <property type="match status" value="1"/>
</dbReference>
<dbReference type="Pfam" id="PF01266">
    <property type="entry name" value="DAO"/>
    <property type="match status" value="1"/>
</dbReference>
<comment type="caution">
    <text evidence="2">The sequence shown here is derived from an EMBL/GenBank/DDBJ whole genome shotgun (WGS) entry which is preliminary data.</text>
</comment>
<accession>A0ABS8PP36</accession>
<protein>
    <submittedName>
        <fullName evidence="2">FAD-binding oxidoreductase</fullName>
    </submittedName>
</protein>
<dbReference type="InterPro" id="IPR006076">
    <property type="entry name" value="FAD-dep_OxRdtase"/>
</dbReference>
<dbReference type="Gene3D" id="3.30.9.10">
    <property type="entry name" value="D-Amino Acid Oxidase, subunit A, domain 2"/>
    <property type="match status" value="1"/>
</dbReference>
<organism evidence="2 3">
    <name type="scientific">Niabella pedocola</name>
    <dbReference type="NCBI Taxonomy" id="1752077"/>
    <lineage>
        <taxon>Bacteria</taxon>
        <taxon>Pseudomonadati</taxon>
        <taxon>Bacteroidota</taxon>
        <taxon>Chitinophagia</taxon>
        <taxon>Chitinophagales</taxon>
        <taxon>Chitinophagaceae</taxon>
        <taxon>Niabella</taxon>
    </lineage>
</organism>
<proteinExistence type="predicted"/>
<name>A0ABS8PP36_9BACT</name>
<dbReference type="PANTHER" id="PTHR13847:SF201">
    <property type="entry name" value="PUTATIBE OXIDOREDUCTASE"/>
    <property type="match status" value="1"/>
</dbReference>